<dbReference type="EMBL" id="BMYD01000002">
    <property type="protein sequence ID" value="GHA80077.1"/>
    <property type="molecule type" value="Genomic_DNA"/>
</dbReference>
<feature type="compositionally biased region" description="Polar residues" evidence="1">
    <location>
        <begin position="29"/>
        <end position="39"/>
    </location>
</feature>
<accession>A0A918T2F2</accession>
<evidence type="ECO:0000313" key="2">
    <source>
        <dbReference type="EMBL" id="GHA80077.1"/>
    </source>
</evidence>
<dbReference type="Proteomes" id="UP000646426">
    <property type="component" value="Unassembled WGS sequence"/>
</dbReference>
<reference evidence="2" key="1">
    <citation type="journal article" date="2014" name="Int. J. Syst. Evol. Microbiol.">
        <title>Complete genome sequence of Corynebacterium casei LMG S-19264T (=DSM 44701T), isolated from a smear-ripened cheese.</title>
        <authorList>
            <consortium name="US DOE Joint Genome Institute (JGI-PGF)"/>
            <person name="Walter F."/>
            <person name="Albersmeier A."/>
            <person name="Kalinowski J."/>
            <person name="Ruckert C."/>
        </authorList>
    </citation>
    <scope>NUCLEOTIDE SEQUENCE</scope>
    <source>
        <strain evidence="2">KCTC 23077</strain>
    </source>
</reference>
<sequence>MSGGEAPAQFTRAPLPAAAREVLAATPVTAPSATDQSSGAPAPHDYGPSEARFFTDGLLNDGVAELMDSKDFDREVASLRVEGGAQGVELEEAYRMEIEDALRAVNAPARLDRFGCATNVCVGSIRAPDADWVSRWSGELHSPNRLPMPSMSTRVMKLDEDNYEVRMMFTTRGTAGFHVRFGQPGTRG</sequence>
<keyword evidence="3" id="KW-1185">Reference proteome</keyword>
<dbReference type="AlphaFoldDB" id="A0A918T2F2"/>
<evidence type="ECO:0000313" key="3">
    <source>
        <dbReference type="Proteomes" id="UP000646426"/>
    </source>
</evidence>
<organism evidence="2 3">
    <name type="scientific">Cognatilysobacter bugurensis</name>
    <dbReference type="NCBI Taxonomy" id="543356"/>
    <lineage>
        <taxon>Bacteria</taxon>
        <taxon>Pseudomonadati</taxon>
        <taxon>Pseudomonadota</taxon>
        <taxon>Gammaproteobacteria</taxon>
        <taxon>Lysobacterales</taxon>
        <taxon>Lysobacteraceae</taxon>
        <taxon>Cognatilysobacter</taxon>
    </lineage>
</organism>
<comment type="caution">
    <text evidence="2">The sequence shown here is derived from an EMBL/GenBank/DDBJ whole genome shotgun (WGS) entry which is preliminary data.</text>
</comment>
<evidence type="ECO:0000256" key="1">
    <source>
        <dbReference type="SAM" id="MobiDB-lite"/>
    </source>
</evidence>
<feature type="region of interest" description="Disordered" evidence="1">
    <location>
        <begin position="21"/>
        <end position="51"/>
    </location>
</feature>
<name>A0A918T2F2_9GAMM</name>
<reference evidence="2" key="2">
    <citation type="submission" date="2020-09" db="EMBL/GenBank/DDBJ databases">
        <authorList>
            <person name="Sun Q."/>
            <person name="Kim S."/>
        </authorList>
    </citation>
    <scope>NUCLEOTIDE SEQUENCE</scope>
    <source>
        <strain evidence="2">KCTC 23077</strain>
    </source>
</reference>
<gene>
    <name evidence="2" type="ORF">GCM10007067_17150</name>
</gene>
<protein>
    <submittedName>
        <fullName evidence="2">Uncharacterized protein</fullName>
    </submittedName>
</protein>
<proteinExistence type="predicted"/>